<comment type="caution">
    <text evidence="4">The sequence shown here is derived from an EMBL/GenBank/DDBJ whole genome shotgun (WGS) entry which is preliminary data.</text>
</comment>
<dbReference type="SUPFAM" id="SSF50886">
    <property type="entry name" value="D-aminopeptidase, middle and C-terminal domains"/>
    <property type="match status" value="2"/>
</dbReference>
<dbReference type="Proteomes" id="UP001176960">
    <property type="component" value="Unassembled WGS sequence"/>
</dbReference>
<evidence type="ECO:0000313" key="5">
    <source>
        <dbReference type="Proteomes" id="UP001176960"/>
    </source>
</evidence>
<dbReference type="EMBL" id="CATKSH010000010">
    <property type="protein sequence ID" value="CAI9121013.1"/>
    <property type="molecule type" value="Genomic_DNA"/>
</dbReference>
<keyword evidence="5" id="KW-1185">Reference proteome</keyword>
<evidence type="ECO:0000313" key="4">
    <source>
        <dbReference type="EMBL" id="CAI9121013.1"/>
    </source>
</evidence>
<reference evidence="4" key="1">
    <citation type="submission" date="2023-03" db="EMBL/GenBank/DDBJ databases">
        <authorList>
            <person name="Cleenwerck I."/>
        </authorList>
    </citation>
    <scope>NUCLEOTIDE SEQUENCE</scope>
    <source>
        <strain evidence="4">LMG 32879</strain>
    </source>
</reference>
<evidence type="ECO:0000259" key="2">
    <source>
        <dbReference type="Pfam" id="PF00144"/>
    </source>
</evidence>
<dbReference type="NCBIfam" id="NF009622">
    <property type="entry name" value="PRK13128.1"/>
    <property type="match status" value="1"/>
</dbReference>
<feature type="domain" description="Beta-lactamase-related" evidence="2">
    <location>
        <begin position="18"/>
        <end position="318"/>
    </location>
</feature>
<keyword evidence="1 4" id="KW-0031">Aminopeptidase</keyword>
<feature type="domain" description="D-aminopeptidase" evidence="3">
    <location>
        <begin position="344"/>
        <end position="515"/>
    </location>
</feature>
<dbReference type="RefSeq" id="WP_289842191.1">
    <property type="nucleotide sequence ID" value="NZ_CATKSH010000010.1"/>
</dbReference>
<dbReference type="SUPFAM" id="SSF56601">
    <property type="entry name" value="beta-lactamase/transpeptidase-like"/>
    <property type="match status" value="1"/>
</dbReference>
<sequence>MTNISRLEETLASLPIRYPGPGGAAAVVKDGEVLARHAWGFANAEAAIPFKPSTLFRMCSITKQFTCAVLLEALRDPTVLDTAVAAKLPNLEERAPGILHLAHNQSGLRDYWAVAMLHGSPVEGHFGDREAGRVIRGTRSLQFAPGSAYSYVNQNFRLLSDILQDHTGRSFADLLRQHVFEPFDMEHAFLAADTRSMPDGTTGYEGSESSGFRAAENNVLWTGDAGLGASLDDMIAWEKAIDRDRHNPDGLYNRLSAPVAFSNGSPARYGFGLARTTPFGLVATGHGGALRGWRSNRIHIASERLSVIVLFNHMSNTLNAVHDLVAATLDLPIEVPPHPGKVDSRLPGLYFERETGLALQVDASEGSMRLRYAYGAEYLDTVSPTHAGTDGTRIALDGDRLTVTRPLENRVTTLVKREKTIGKLDIAGEYLCGELDAALHIVNAGGTLYATFSGMLGAGRMEQLQPLSDDLWQLPCLRALDHAPPGQWTLAFTRGDQGDIRGVSVGCWLARNLFYERAHP</sequence>
<gene>
    <name evidence="4" type="ORF">LMG32879_001857</name>
</gene>
<accession>A0AA35UP31</accession>
<keyword evidence="1 4" id="KW-0645">Protease</keyword>
<organism evidence="4 5">
    <name type="scientific">Brytella acorum</name>
    <dbReference type="NCBI Taxonomy" id="2959299"/>
    <lineage>
        <taxon>Bacteria</taxon>
        <taxon>Pseudomonadati</taxon>
        <taxon>Pseudomonadota</taxon>
        <taxon>Alphaproteobacteria</taxon>
        <taxon>Acetobacterales</taxon>
        <taxon>Acetobacteraceae</taxon>
        <taxon>Brytella</taxon>
    </lineage>
</organism>
<dbReference type="Pfam" id="PF07930">
    <property type="entry name" value="DAP_B"/>
    <property type="match status" value="1"/>
</dbReference>
<dbReference type="InterPro" id="IPR012856">
    <property type="entry name" value="DAP_B_dom"/>
</dbReference>
<dbReference type="EC" id="3.4.11.19" evidence="4"/>
<dbReference type="InterPro" id="IPR027279">
    <property type="entry name" value="D_amino_pept/lipop_sf"/>
</dbReference>
<dbReference type="AlphaFoldDB" id="A0AA35UP31"/>
<dbReference type="InterPro" id="IPR050491">
    <property type="entry name" value="AmpC-like"/>
</dbReference>
<dbReference type="GO" id="GO:0004177">
    <property type="term" value="F:aminopeptidase activity"/>
    <property type="evidence" value="ECO:0007669"/>
    <property type="project" value="UniProtKB-KW"/>
</dbReference>
<dbReference type="Gene3D" id="2.40.128.50">
    <property type="match status" value="2"/>
</dbReference>
<dbReference type="PANTHER" id="PTHR46825">
    <property type="entry name" value="D-ALANYL-D-ALANINE-CARBOXYPEPTIDASE/ENDOPEPTIDASE AMPH"/>
    <property type="match status" value="1"/>
</dbReference>
<keyword evidence="4" id="KW-0378">Hydrolase</keyword>
<protein>
    <submittedName>
        <fullName evidence="4">D-aminopeptidase</fullName>
        <ecNumber evidence="4">3.4.11.19</ecNumber>
    </submittedName>
</protein>
<dbReference type="Pfam" id="PF00144">
    <property type="entry name" value="Beta-lactamase"/>
    <property type="match status" value="1"/>
</dbReference>
<dbReference type="Gene3D" id="3.40.710.10">
    <property type="entry name" value="DD-peptidase/beta-lactamase superfamily"/>
    <property type="match status" value="1"/>
</dbReference>
<dbReference type="InterPro" id="IPR001466">
    <property type="entry name" value="Beta-lactam-related"/>
</dbReference>
<name>A0AA35UP31_9PROT</name>
<dbReference type="InterPro" id="IPR012338">
    <property type="entry name" value="Beta-lactam/transpept-like"/>
</dbReference>
<evidence type="ECO:0000259" key="3">
    <source>
        <dbReference type="Pfam" id="PF07930"/>
    </source>
</evidence>
<evidence type="ECO:0000256" key="1">
    <source>
        <dbReference type="ARBA" id="ARBA00022438"/>
    </source>
</evidence>
<dbReference type="PANTHER" id="PTHR46825:SF9">
    <property type="entry name" value="BETA-LACTAMASE-RELATED DOMAIN-CONTAINING PROTEIN"/>
    <property type="match status" value="1"/>
</dbReference>
<proteinExistence type="predicted"/>